<feature type="region of interest" description="Disordered" evidence="1">
    <location>
        <begin position="197"/>
        <end position="232"/>
    </location>
</feature>
<comment type="caution">
    <text evidence="2">The sequence shown here is derived from an EMBL/GenBank/DDBJ whole genome shotgun (WGS) entry which is preliminary data.</text>
</comment>
<proteinExistence type="predicted"/>
<dbReference type="EMBL" id="CYRY02027517">
    <property type="protein sequence ID" value="VCW99092.1"/>
    <property type="molecule type" value="Genomic_DNA"/>
</dbReference>
<evidence type="ECO:0000313" key="2">
    <source>
        <dbReference type="EMBL" id="VCW99092.1"/>
    </source>
</evidence>
<dbReference type="AlphaFoldDB" id="A0A9X9Q3E7"/>
<reference evidence="2 3" key="1">
    <citation type="submission" date="2018-10" db="EMBL/GenBank/DDBJ databases">
        <authorList>
            <person name="Ekblom R."/>
            <person name="Jareborg N."/>
        </authorList>
    </citation>
    <scope>NUCLEOTIDE SEQUENCE [LARGE SCALE GENOMIC DNA]</scope>
    <source>
        <tissue evidence="2">Muscle</tissue>
    </source>
</reference>
<accession>A0A9X9Q3E7</accession>
<keyword evidence="3" id="KW-1185">Reference proteome</keyword>
<name>A0A9X9Q3E7_GULGU</name>
<feature type="compositionally biased region" description="Basic residues" evidence="1">
    <location>
        <begin position="46"/>
        <end position="55"/>
    </location>
</feature>
<protein>
    <submittedName>
        <fullName evidence="2">Uncharacterized protein</fullName>
    </submittedName>
</protein>
<sequence length="232" mass="24644">MPPKTYREVRRRVRGRASFSRAGVVTSSPLPGAGLWSWGAGFGRGRSSRGRRGRGVRGQGILRPPVSALGAASQEPGPKPRRLGGAAAGQPRARDPESLPRPAPLPRGPRCKSPAPGFKSRLQRASHLGLGARHGFRRAVPRACRERTPSRSSRPERRSGSVVPAAPWPVPWDRGGPLVAHLQLALGREARLWRGGQPQVARPAAGASLEHVRPLPGAHTGRSRVPPAPAPG</sequence>
<organism evidence="2 3">
    <name type="scientific">Gulo gulo</name>
    <name type="common">Wolverine</name>
    <name type="synonym">Gluton</name>
    <dbReference type="NCBI Taxonomy" id="48420"/>
    <lineage>
        <taxon>Eukaryota</taxon>
        <taxon>Metazoa</taxon>
        <taxon>Chordata</taxon>
        <taxon>Craniata</taxon>
        <taxon>Vertebrata</taxon>
        <taxon>Euteleostomi</taxon>
        <taxon>Mammalia</taxon>
        <taxon>Eutheria</taxon>
        <taxon>Laurasiatheria</taxon>
        <taxon>Carnivora</taxon>
        <taxon>Caniformia</taxon>
        <taxon>Musteloidea</taxon>
        <taxon>Mustelidae</taxon>
        <taxon>Guloninae</taxon>
        <taxon>Gulo</taxon>
    </lineage>
</organism>
<gene>
    <name evidence="2" type="ORF">BN2614_LOCUS12</name>
</gene>
<feature type="compositionally biased region" description="Basic and acidic residues" evidence="1">
    <location>
        <begin position="143"/>
        <end position="159"/>
    </location>
</feature>
<evidence type="ECO:0000256" key="1">
    <source>
        <dbReference type="SAM" id="MobiDB-lite"/>
    </source>
</evidence>
<feature type="region of interest" description="Disordered" evidence="1">
    <location>
        <begin position="1"/>
        <end position="174"/>
    </location>
</feature>
<dbReference type="Proteomes" id="UP000269945">
    <property type="component" value="Unassembled WGS sequence"/>
</dbReference>
<evidence type="ECO:0000313" key="3">
    <source>
        <dbReference type="Proteomes" id="UP000269945"/>
    </source>
</evidence>